<dbReference type="Pfam" id="PF00589">
    <property type="entry name" value="Phage_integrase"/>
    <property type="match status" value="1"/>
</dbReference>
<dbReference type="CDD" id="cd01184">
    <property type="entry name" value="INT_C_like_1"/>
    <property type="match status" value="1"/>
</dbReference>
<organism evidence="6 7">
    <name type="scientific">Sphingobium yanoikuyae ATCC 51230</name>
    <dbReference type="NCBI Taxonomy" id="883163"/>
    <lineage>
        <taxon>Bacteria</taxon>
        <taxon>Pseudomonadati</taxon>
        <taxon>Pseudomonadota</taxon>
        <taxon>Alphaproteobacteria</taxon>
        <taxon>Sphingomonadales</taxon>
        <taxon>Sphingomonadaceae</taxon>
        <taxon>Sphingobium</taxon>
    </lineage>
</organism>
<dbReference type="InterPro" id="IPR011010">
    <property type="entry name" value="DNA_brk_join_enz"/>
</dbReference>
<keyword evidence="7" id="KW-1185">Reference proteome</keyword>
<evidence type="ECO:0000313" key="6">
    <source>
        <dbReference type="EMBL" id="EKU75632.1"/>
    </source>
</evidence>
<dbReference type="InterPro" id="IPR050090">
    <property type="entry name" value="Tyrosine_recombinase_XerCD"/>
</dbReference>
<evidence type="ECO:0000256" key="4">
    <source>
        <dbReference type="ARBA" id="ARBA00023172"/>
    </source>
</evidence>
<sequence>MAEPTIQLETVKLTIASNVGGPTLQQAIDGYMTDPTRSRSPKSQAVYRTTYATIAAILGGKTAVRDIGRDTCRDLLSVLQNLPSNANKRFPALTPREAAGHALSHGIAPMSVANVNEYMNKFSTLLNWACREEWVSRNVANGLRLAVPTSTAEKRKPFSAAQLKVIFDAPLYRGCRDDENGYALSGLNLPRRSRFWIPLIGLYSGARLNEICQLHTADLRQIDGVWCFDFHANPAAGKRLKTSASRRIVPIHPMLIRLGILAYLRNLYKAGDQRLFPEIVIDAFGLHSGRVSRWFSRFLTTCGAAADGICYHSFRHSFRDALREAGVERDVALRLGGWTESGNASISVGDSYGVGFSAARLFAAIVRRQHPWHRLWVEI</sequence>
<dbReference type="Proteomes" id="UP000009887">
    <property type="component" value="Unassembled WGS sequence"/>
</dbReference>
<feature type="domain" description="Tyr recombinase" evidence="5">
    <location>
        <begin position="153"/>
        <end position="366"/>
    </location>
</feature>
<name>K9D9L2_SPHYA</name>
<reference evidence="6 7" key="1">
    <citation type="submission" date="2012-09" db="EMBL/GenBank/DDBJ databases">
        <title>The Genome Sequence of Sphingobium yanoikuyae ATCC 51230.</title>
        <authorList>
            <consortium name="The Broad Institute Genome Sequencing Platform"/>
            <person name="Earl A."/>
            <person name="Ward D."/>
            <person name="Feldgarden M."/>
            <person name="Gevers D."/>
            <person name="Huys G."/>
            <person name="Walker B."/>
            <person name="Young S.K."/>
            <person name="Zeng Q."/>
            <person name="Gargeya S."/>
            <person name="Fitzgerald M."/>
            <person name="Haas B."/>
            <person name="Abouelleil A."/>
            <person name="Alvarado L."/>
            <person name="Arachchi H.M."/>
            <person name="Berlin A.M."/>
            <person name="Chapman S.B."/>
            <person name="Goldberg J."/>
            <person name="Griggs A."/>
            <person name="Gujja S."/>
            <person name="Hansen M."/>
            <person name="Howarth C."/>
            <person name="Imamovic A."/>
            <person name="Larimer J."/>
            <person name="McCowen C."/>
            <person name="Montmayeur A."/>
            <person name="Murphy C."/>
            <person name="Neiman D."/>
            <person name="Pearson M."/>
            <person name="Priest M."/>
            <person name="Roberts A."/>
            <person name="Saif S."/>
            <person name="Shea T."/>
            <person name="Sisk P."/>
            <person name="Sykes S."/>
            <person name="Wortman J."/>
            <person name="Nusbaum C."/>
            <person name="Birren B."/>
        </authorList>
    </citation>
    <scope>NUCLEOTIDE SEQUENCE [LARGE SCALE GENOMIC DNA]</scope>
    <source>
        <strain evidence="6 7">ATCC 51230</strain>
    </source>
</reference>
<dbReference type="AlphaFoldDB" id="K9D9L2"/>
<comment type="similarity">
    <text evidence="1">Belongs to the 'phage' integrase family.</text>
</comment>
<dbReference type="InterPro" id="IPR013762">
    <property type="entry name" value="Integrase-like_cat_sf"/>
</dbReference>
<dbReference type="EMBL" id="AGZU01000008">
    <property type="protein sequence ID" value="EKU75632.1"/>
    <property type="molecule type" value="Genomic_DNA"/>
</dbReference>
<keyword evidence="3" id="KW-0238">DNA-binding</keyword>
<dbReference type="GO" id="GO:0003677">
    <property type="term" value="F:DNA binding"/>
    <property type="evidence" value="ECO:0007669"/>
    <property type="project" value="UniProtKB-KW"/>
</dbReference>
<dbReference type="Gene3D" id="1.10.443.10">
    <property type="entry name" value="Intergrase catalytic core"/>
    <property type="match status" value="1"/>
</dbReference>
<gene>
    <name evidence="6" type="ORF">HMPREF9718_03160</name>
</gene>
<keyword evidence="2" id="KW-0229">DNA integration</keyword>
<dbReference type="InterPro" id="IPR010998">
    <property type="entry name" value="Integrase_recombinase_N"/>
</dbReference>
<dbReference type="PROSITE" id="PS51898">
    <property type="entry name" value="TYR_RECOMBINASE"/>
    <property type="match status" value="1"/>
</dbReference>
<evidence type="ECO:0000259" key="5">
    <source>
        <dbReference type="PROSITE" id="PS51898"/>
    </source>
</evidence>
<proteinExistence type="inferred from homology"/>
<evidence type="ECO:0000313" key="7">
    <source>
        <dbReference type="Proteomes" id="UP000009887"/>
    </source>
</evidence>
<dbReference type="SUPFAM" id="SSF56349">
    <property type="entry name" value="DNA breaking-rejoining enzymes"/>
    <property type="match status" value="1"/>
</dbReference>
<dbReference type="PANTHER" id="PTHR30349:SF41">
    <property type="entry name" value="INTEGRASE_RECOMBINASE PROTEIN MJ0367-RELATED"/>
    <property type="match status" value="1"/>
</dbReference>
<dbReference type="GO" id="GO:0015074">
    <property type="term" value="P:DNA integration"/>
    <property type="evidence" value="ECO:0007669"/>
    <property type="project" value="UniProtKB-KW"/>
</dbReference>
<dbReference type="PATRIC" id="fig|883163.3.peg.3225"/>
<protein>
    <recommendedName>
        <fullName evidence="5">Tyr recombinase domain-containing protein</fullName>
    </recommendedName>
</protein>
<dbReference type="InterPro" id="IPR002104">
    <property type="entry name" value="Integrase_catalytic"/>
</dbReference>
<dbReference type="PANTHER" id="PTHR30349">
    <property type="entry name" value="PHAGE INTEGRASE-RELATED"/>
    <property type="match status" value="1"/>
</dbReference>
<dbReference type="GO" id="GO:0006310">
    <property type="term" value="P:DNA recombination"/>
    <property type="evidence" value="ECO:0007669"/>
    <property type="project" value="UniProtKB-KW"/>
</dbReference>
<evidence type="ECO:0000256" key="3">
    <source>
        <dbReference type="ARBA" id="ARBA00023125"/>
    </source>
</evidence>
<comment type="caution">
    <text evidence="6">The sequence shown here is derived from an EMBL/GenBank/DDBJ whole genome shotgun (WGS) entry which is preliminary data.</text>
</comment>
<accession>K9D9L2</accession>
<dbReference type="HOGENOM" id="CLU_022238_0_0_5"/>
<evidence type="ECO:0000256" key="2">
    <source>
        <dbReference type="ARBA" id="ARBA00022908"/>
    </source>
</evidence>
<evidence type="ECO:0000256" key="1">
    <source>
        <dbReference type="ARBA" id="ARBA00008857"/>
    </source>
</evidence>
<dbReference type="Gene3D" id="1.10.150.130">
    <property type="match status" value="1"/>
</dbReference>
<keyword evidence="4" id="KW-0233">DNA recombination</keyword>